<evidence type="ECO:0000313" key="8">
    <source>
        <dbReference type="Proteomes" id="UP000028504"/>
    </source>
</evidence>
<feature type="transmembrane region" description="Helical" evidence="5">
    <location>
        <begin position="78"/>
        <end position="103"/>
    </location>
</feature>
<keyword evidence="2 5" id="KW-0812">Transmembrane</keyword>
<dbReference type="EMBL" id="CP008944">
    <property type="protein sequence ID" value="AIG64128.1"/>
    <property type="molecule type" value="Genomic_DNA"/>
</dbReference>
<dbReference type="Proteomes" id="UP000028504">
    <property type="component" value="Chromosome"/>
</dbReference>
<evidence type="ECO:0000256" key="3">
    <source>
        <dbReference type="ARBA" id="ARBA00022989"/>
    </source>
</evidence>
<evidence type="ECO:0000256" key="4">
    <source>
        <dbReference type="ARBA" id="ARBA00023136"/>
    </source>
</evidence>
<name>A0ABN4DCQ5_9CORY</name>
<comment type="subcellular location">
    <subcellularLocation>
        <location evidence="1">Endomembrane system</location>
        <topology evidence="1">Multi-pass membrane protein</topology>
    </subcellularLocation>
</comment>
<feature type="domain" description="DUF202" evidence="6">
    <location>
        <begin position="5"/>
        <end position="68"/>
    </location>
</feature>
<gene>
    <name evidence="7" type="ORF">CATYP_05235</name>
</gene>
<protein>
    <recommendedName>
        <fullName evidence="6">DUF202 domain-containing protein</fullName>
    </recommendedName>
</protein>
<reference evidence="7 8" key="1">
    <citation type="submission" date="2014-07" db="EMBL/GenBank/DDBJ databases">
        <title>Complete genome sequence of Corynebacterium atypicum DSM 44849: identifiction of the mycolic acid biosynthesis genes.</title>
        <authorList>
            <person name="Tippelt A."/>
            <person name="Mollmann S."/>
            <person name="Albersmeier A."/>
            <person name="Jaenicke S."/>
            <person name="Ruckert C."/>
            <person name="Tauch A."/>
        </authorList>
    </citation>
    <scope>NUCLEOTIDE SEQUENCE [LARGE SCALE GENOMIC DNA]</scope>
    <source>
        <strain evidence="7 8">R2070</strain>
    </source>
</reference>
<keyword evidence="3 5" id="KW-1133">Transmembrane helix</keyword>
<sequence>MHGDAGLQPERTSLSWTRTVLATLAASAITLRWSDSYGPAVLVLFSALVVLALTIVARQRARYRHAARGLATGRLEANVAAVGLMTLALTVLGGGGIALVLAAA</sequence>
<evidence type="ECO:0000256" key="5">
    <source>
        <dbReference type="SAM" id="Phobius"/>
    </source>
</evidence>
<dbReference type="InterPro" id="IPR003807">
    <property type="entry name" value="DUF202"/>
</dbReference>
<organism evidence="7 8">
    <name type="scientific">Corynebacterium atypicum</name>
    <dbReference type="NCBI Taxonomy" id="191610"/>
    <lineage>
        <taxon>Bacteria</taxon>
        <taxon>Bacillati</taxon>
        <taxon>Actinomycetota</taxon>
        <taxon>Actinomycetes</taxon>
        <taxon>Mycobacteriales</taxon>
        <taxon>Corynebacteriaceae</taxon>
        <taxon>Corynebacterium</taxon>
    </lineage>
</organism>
<evidence type="ECO:0000313" key="7">
    <source>
        <dbReference type="EMBL" id="AIG64128.1"/>
    </source>
</evidence>
<accession>A0ABN4DCQ5</accession>
<proteinExistence type="predicted"/>
<evidence type="ECO:0000256" key="2">
    <source>
        <dbReference type="ARBA" id="ARBA00022692"/>
    </source>
</evidence>
<dbReference type="Pfam" id="PF02656">
    <property type="entry name" value="DUF202"/>
    <property type="match status" value="1"/>
</dbReference>
<evidence type="ECO:0000256" key="1">
    <source>
        <dbReference type="ARBA" id="ARBA00004127"/>
    </source>
</evidence>
<keyword evidence="8" id="KW-1185">Reference proteome</keyword>
<keyword evidence="4 5" id="KW-0472">Membrane</keyword>
<evidence type="ECO:0000259" key="6">
    <source>
        <dbReference type="Pfam" id="PF02656"/>
    </source>
</evidence>
<feature type="transmembrane region" description="Helical" evidence="5">
    <location>
        <begin position="37"/>
        <end position="57"/>
    </location>
</feature>